<dbReference type="InterPro" id="IPR051257">
    <property type="entry name" value="Diverse_CBS-Domain"/>
</dbReference>
<reference evidence="4 5" key="1">
    <citation type="submission" date="2016-07" db="EMBL/GenBank/DDBJ databases">
        <title>Genome analysis of Flavihumibacter stibioxidans YS-17.</title>
        <authorList>
            <person name="Shi K."/>
            <person name="Han Y."/>
            <person name="Wang G."/>
        </authorList>
    </citation>
    <scope>NUCLEOTIDE SEQUENCE [LARGE SCALE GENOMIC DNA]</scope>
    <source>
        <strain evidence="4 5">YS-17</strain>
    </source>
</reference>
<protein>
    <submittedName>
        <fullName evidence="4">Histidine kinase</fullName>
    </submittedName>
</protein>
<accession>A0ABR7M436</accession>
<keyword evidence="5" id="KW-1185">Reference proteome</keyword>
<dbReference type="PANTHER" id="PTHR43080:SF2">
    <property type="entry name" value="CBS DOMAIN-CONTAINING PROTEIN"/>
    <property type="match status" value="1"/>
</dbReference>
<evidence type="ECO:0000256" key="1">
    <source>
        <dbReference type="ARBA" id="ARBA00023122"/>
    </source>
</evidence>
<dbReference type="InterPro" id="IPR000644">
    <property type="entry name" value="CBS_dom"/>
</dbReference>
<dbReference type="CDD" id="cd04623">
    <property type="entry name" value="CBS_pair_bac_euk"/>
    <property type="match status" value="1"/>
</dbReference>
<keyword evidence="4" id="KW-0418">Kinase</keyword>
<keyword evidence="4" id="KW-0808">Transferase</keyword>
<gene>
    <name evidence="4" type="ORF">BC349_02280</name>
</gene>
<evidence type="ECO:0000313" key="4">
    <source>
        <dbReference type="EMBL" id="MBC6489778.1"/>
    </source>
</evidence>
<dbReference type="GO" id="GO:0016301">
    <property type="term" value="F:kinase activity"/>
    <property type="evidence" value="ECO:0007669"/>
    <property type="project" value="UniProtKB-KW"/>
</dbReference>
<dbReference type="Gene3D" id="3.10.580.10">
    <property type="entry name" value="CBS-domain"/>
    <property type="match status" value="1"/>
</dbReference>
<proteinExistence type="predicted"/>
<dbReference type="PANTHER" id="PTHR43080">
    <property type="entry name" value="CBS DOMAIN-CONTAINING PROTEIN CBSX3, MITOCHONDRIAL"/>
    <property type="match status" value="1"/>
</dbReference>
<dbReference type="SMART" id="SM00116">
    <property type="entry name" value="CBS"/>
    <property type="match status" value="2"/>
</dbReference>
<dbReference type="SUPFAM" id="SSF54631">
    <property type="entry name" value="CBS-domain pair"/>
    <property type="match status" value="1"/>
</dbReference>
<evidence type="ECO:0000259" key="3">
    <source>
        <dbReference type="PROSITE" id="PS51371"/>
    </source>
</evidence>
<dbReference type="RefSeq" id="WP_187255130.1">
    <property type="nucleotide sequence ID" value="NZ_JBHULF010000006.1"/>
</dbReference>
<organism evidence="4 5">
    <name type="scientific">Flavihumibacter stibioxidans</name>
    <dbReference type="NCBI Taxonomy" id="1834163"/>
    <lineage>
        <taxon>Bacteria</taxon>
        <taxon>Pseudomonadati</taxon>
        <taxon>Bacteroidota</taxon>
        <taxon>Chitinophagia</taxon>
        <taxon>Chitinophagales</taxon>
        <taxon>Chitinophagaceae</taxon>
        <taxon>Flavihumibacter</taxon>
    </lineage>
</organism>
<dbReference type="InterPro" id="IPR046342">
    <property type="entry name" value="CBS_dom_sf"/>
</dbReference>
<dbReference type="InterPro" id="IPR044725">
    <property type="entry name" value="CBSX3_CBS_dom"/>
</dbReference>
<dbReference type="Proteomes" id="UP000765802">
    <property type="component" value="Unassembled WGS sequence"/>
</dbReference>
<evidence type="ECO:0000256" key="2">
    <source>
        <dbReference type="PROSITE-ProRule" id="PRU00703"/>
    </source>
</evidence>
<sequence length="143" mass="15916">MQKVADILARKNRHMVSVVPGTTVLDALKIMSDNNIGSILVTDDNDKYQGLMTERDYARKVILKGKSSTDTKVSDIMSTDLPRISPDSSIEECMQLMSVNNIRYLPVFDQSYLVGIISVNDVIKAVIANQAETISHLQTYIHS</sequence>
<feature type="domain" description="CBS" evidence="3">
    <location>
        <begin position="77"/>
        <end position="132"/>
    </location>
</feature>
<keyword evidence="1 2" id="KW-0129">CBS domain</keyword>
<name>A0ABR7M436_9BACT</name>
<comment type="caution">
    <text evidence="4">The sequence shown here is derived from an EMBL/GenBank/DDBJ whole genome shotgun (WGS) entry which is preliminary data.</text>
</comment>
<dbReference type="EMBL" id="MBUA01000001">
    <property type="protein sequence ID" value="MBC6489778.1"/>
    <property type="molecule type" value="Genomic_DNA"/>
</dbReference>
<dbReference type="Pfam" id="PF00571">
    <property type="entry name" value="CBS"/>
    <property type="match status" value="2"/>
</dbReference>
<feature type="domain" description="CBS" evidence="3">
    <location>
        <begin position="11"/>
        <end position="68"/>
    </location>
</feature>
<dbReference type="PROSITE" id="PS51371">
    <property type="entry name" value="CBS"/>
    <property type="match status" value="2"/>
</dbReference>
<evidence type="ECO:0000313" key="5">
    <source>
        <dbReference type="Proteomes" id="UP000765802"/>
    </source>
</evidence>